<evidence type="ECO:0000313" key="2">
    <source>
        <dbReference type="Proteomes" id="UP001237642"/>
    </source>
</evidence>
<reference evidence="1" key="2">
    <citation type="submission" date="2023-05" db="EMBL/GenBank/DDBJ databases">
        <authorList>
            <person name="Schelkunov M.I."/>
        </authorList>
    </citation>
    <scope>NUCLEOTIDE SEQUENCE</scope>
    <source>
        <strain evidence="1">Hsosn_3</strain>
        <tissue evidence="1">Leaf</tissue>
    </source>
</reference>
<dbReference type="EMBL" id="JAUIZM010000001">
    <property type="protein sequence ID" value="KAK1400677.1"/>
    <property type="molecule type" value="Genomic_DNA"/>
</dbReference>
<keyword evidence="2" id="KW-1185">Reference proteome</keyword>
<gene>
    <name evidence="1" type="ORF">POM88_000282</name>
</gene>
<dbReference type="Proteomes" id="UP001237642">
    <property type="component" value="Unassembled WGS sequence"/>
</dbReference>
<comment type="caution">
    <text evidence="1">The sequence shown here is derived from an EMBL/GenBank/DDBJ whole genome shotgun (WGS) entry which is preliminary data.</text>
</comment>
<accession>A0AAD8JE09</accession>
<organism evidence="1 2">
    <name type="scientific">Heracleum sosnowskyi</name>
    <dbReference type="NCBI Taxonomy" id="360622"/>
    <lineage>
        <taxon>Eukaryota</taxon>
        <taxon>Viridiplantae</taxon>
        <taxon>Streptophyta</taxon>
        <taxon>Embryophyta</taxon>
        <taxon>Tracheophyta</taxon>
        <taxon>Spermatophyta</taxon>
        <taxon>Magnoliopsida</taxon>
        <taxon>eudicotyledons</taxon>
        <taxon>Gunneridae</taxon>
        <taxon>Pentapetalae</taxon>
        <taxon>asterids</taxon>
        <taxon>campanulids</taxon>
        <taxon>Apiales</taxon>
        <taxon>Apiaceae</taxon>
        <taxon>Apioideae</taxon>
        <taxon>apioid superclade</taxon>
        <taxon>Tordylieae</taxon>
        <taxon>Tordyliinae</taxon>
        <taxon>Heracleum</taxon>
    </lineage>
</organism>
<evidence type="ECO:0000313" key="1">
    <source>
        <dbReference type="EMBL" id="KAK1400677.1"/>
    </source>
</evidence>
<sequence length="179" mass="20331">MLLQKVQKASGTTKSAEGFLHCRVRFWTMLLETVRLHSSGLKEEVATFLTNMIIYMMVFNAYLFVEPLRSCAICDPSLDYFNWSSIQRNPQSCHWTIITSTGSHQLPLYGGVPDLIAKNGRIDSIFVPLNLTISIRSRTYVLGKLVKPKFYRTIRCQVTLHGSKLGKPVNLQICRSCLT</sequence>
<protein>
    <submittedName>
        <fullName evidence="1">Uncharacterized protein</fullName>
    </submittedName>
</protein>
<dbReference type="AlphaFoldDB" id="A0AAD8JE09"/>
<proteinExistence type="predicted"/>
<reference evidence="1" key="1">
    <citation type="submission" date="2023-02" db="EMBL/GenBank/DDBJ databases">
        <title>Genome of toxic invasive species Heracleum sosnowskyi carries increased number of genes despite the absence of recent whole-genome duplications.</title>
        <authorList>
            <person name="Schelkunov M."/>
            <person name="Shtratnikova V."/>
            <person name="Makarenko M."/>
            <person name="Klepikova A."/>
            <person name="Omelchenko D."/>
            <person name="Novikova G."/>
            <person name="Obukhova E."/>
            <person name="Bogdanov V."/>
            <person name="Penin A."/>
            <person name="Logacheva M."/>
        </authorList>
    </citation>
    <scope>NUCLEOTIDE SEQUENCE</scope>
    <source>
        <strain evidence="1">Hsosn_3</strain>
        <tissue evidence="1">Leaf</tissue>
    </source>
</reference>
<name>A0AAD8JE09_9APIA</name>